<reference evidence="5" key="1">
    <citation type="submission" date="2022-01" db="EMBL/GenBank/DDBJ databases">
        <title>Nocardioidaceae gen. sp. A5X3R13.</title>
        <authorList>
            <person name="Lopez Marin M.A."/>
            <person name="Uhlik O."/>
        </authorList>
    </citation>
    <scope>NUCLEOTIDE SEQUENCE</scope>
    <source>
        <strain evidence="5">A5X3R13</strain>
    </source>
</reference>
<dbReference type="PANTHER" id="PTHR10819:SF3">
    <property type="entry name" value="PHOSPHOTRIESTERASE-RELATED PROTEIN"/>
    <property type="match status" value="1"/>
</dbReference>
<feature type="binding site" evidence="3">
    <location>
        <position position="20"/>
    </location>
    <ligand>
        <name>a divalent metal cation</name>
        <dbReference type="ChEBI" id="CHEBI:60240"/>
        <label>1</label>
    </ligand>
</feature>
<feature type="binding site" evidence="3">
    <location>
        <position position="252"/>
    </location>
    <ligand>
        <name>a divalent metal cation</name>
        <dbReference type="ChEBI" id="CHEBI:60240"/>
        <label>1</label>
    </ligand>
</feature>
<keyword evidence="1 3" id="KW-0479">Metal-binding</keyword>
<protein>
    <recommendedName>
        <fullName evidence="7">Phosphotriesterase-related protein</fullName>
    </recommendedName>
</protein>
<dbReference type="EMBL" id="CP094970">
    <property type="protein sequence ID" value="UYM04060.1"/>
    <property type="molecule type" value="Genomic_DNA"/>
</dbReference>
<organism evidence="5 6">
    <name type="scientific">Solicola gregarius</name>
    <dbReference type="NCBI Taxonomy" id="2908642"/>
    <lineage>
        <taxon>Bacteria</taxon>
        <taxon>Bacillati</taxon>
        <taxon>Actinomycetota</taxon>
        <taxon>Actinomycetes</taxon>
        <taxon>Propionibacteriales</taxon>
        <taxon>Nocardioidaceae</taxon>
        <taxon>Solicola</taxon>
    </lineage>
</organism>
<comment type="caution">
    <text evidence="4">Lacks conserved residue(s) required for the propagation of feature annotation.</text>
</comment>
<evidence type="ECO:0008006" key="7">
    <source>
        <dbReference type="Google" id="ProtNLM"/>
    </source>
</evidence>
<keyword evidence="2" id="KW-0378">Hydrolase</keyword>
<dbReference type="PANTHER" id="PTHR10819">
    <property type="entry name" value="PHOSPHOTRIESTERASE-RELATED"/>
    <property type="match status" value="1"/>
</dbReference>
<evidence type="ECO:0000313" key="5">
    <source>
        <dbReference type="EMBL" id="UYM04060.1"/>
    </source>
</evidence>
<name>A0AA46TF30_9ACTN</name>
<proteinExistence type="inferred from homology"/>
<dbReference type="GO" id="GO:0008270">
    <property type="term" value="F:zinc ion binding"/>
    <property type="evidence" value="ECO:0007669"/>
    <property type="project" value="InterPro"/>
</dbReference>
<sequence length="303" mass="33243">MIETVSGPIDASELGFTLPHEHVFINLMPEYRGDGLLNDPDLMALELEEFRREGGASVVETTSGGLGRDPQALRTVAERSGVAVVMGSGYYRDPYLPPHEIDRTSISGLSEVIVHDIEVGVDGTDVRAGIIGEVGCDKWYVSALEERCLRAAARAQLRTGVAITTHAARWPVGHAQLDIFEHEGVDPRRVIVGHCDSVPDAAYHVALAERGAYVQFDMLGIYTSEYEQAKRVRFVRNLVEAGYADRVLLSHDVCLRSSLLANGGVGYTHLARSFLPRMRDAGVSDELIDAFTVRNVADVLERR</sequence>
<dbReference type="SUPFAM" id="SSF51556">
    <property type="entry name" value="Metallo-dependent hydrolases"/>
    <property type="match status" value="1"/>
</dbReference>
<dbReference type="PIRSF" id="PIRSF016839">
    <property type="entry name" value="PhP"/>
    <property type="match status" value="1"/>
</dbReference>
<dbReference type="KEGG" id="sgrg:L0C25_16115"/>
<feature type="binding site" evidence="3">
    <location>
        <position position="194"/>
    </location>
    <ligand>
        <name>a divalent metal cation</name>
        <dbReference type="ChEBI" id="CHEBI:60240"/>
        <label>2</label>
    </ligand>
</feature>
<dbReference type="GO" id="GO:0016788">
    <property type="term" value="F:hydrolase activity, acting on ester bonds"/>
    <property type="evidence" value="ECO:0007669"/>
    <property type="project" value="InterPro"/>
</dbReference>
<feature type="binding site" evidence="3">
    <location>
        <position position="133"/>
    </location>
    <ligand>
        <name>a divalent metal cation</name>
        <dbReference type="ChEBI" id="CHEBI:60240"/>
        <label>1</label>
    </ligand>
</feature>
<dbReference type="InterPro" id="IPR017947">
    <property type="entry name" value="AryldialkylPase_Zn-BS"/>
</dbReference>
<dbReference type="PROSITE" id="PS51347">
    <property type="entry name" value="PHOSPHOTRIESTERASE_2"/>
    <property type="match status" value="1"/>
</dbReference>
<dbReference type="Proteomes" id="UP001164390">
    <property type="component" value="Chromosome"/>
</dbReference>
<dbReference type="InterPro" id="IPR001559">
    <property type="entry name" value="Phosphotriesterase"/>
</dbReference>
<keyword evidence="6" id="KW-1185">Reference proteome</keyword>
<dbReference type="Pfam" id="PF02126">
    <property type="entry name" value="PTE"/>
    <property type="match status" value="1"/>
</dbReference>
<feature type="binding site" evidence="3">
    <location>
        <position position="133"/>
    </location>
    <ligand>
        <name>a divalent metal cation</name>
        <dbReference type="ChEBI" id="CHEBI:60240"/>
        <label>2</label>
    </ligand>
</feature>
<dbReference type="Gene3D" id="3.20.20.140">
    <property type="entry name" value="Metal-dependent hydrolases"/>
    <property type="match status" value="1"/>
</dbReference>
<feature type="binding site" evidence="3">
    <location>
        <position position="166"/>
    </location>
    <ligand>
        <name>a divalent metal cation</name>
        <dbReference type="ChEBI" id="CHEBI:60240"/>
        <label>2</label>
    </ligand>
</feature>
<dbReference type="PROSITE" id="PS01322">
    <property type="entry name" value="PHOSPHOTRIESTERASE_1"/>
    <property type="match status" value="1"/>
</dbReference>
<evidence type="ECO:0000256" key="2">
    <source>
        <dbReference type="ARBA" id="ARBA00022801"/>
    </source>
</evidence>
<dbReference type="AlphaFoldDB" id="A0AA46TF30"/>
<gene>
    <name evidence="5" type="ORF">L0C25_16115</name>
</gene>
<comment type="cofactor">
    <cofactor evidence="3">
        <name>a divalent metal cation</name>
        <dbReference type="ChEBI" id="CHEBI:60240"/>
    </cofactor>
    <text evidence="3">Binds 2 divalent metal cations per subunit.</text>
</comment>
<comment type="similarity">
    <text evidence="4">Belongs to the metallo-dependent hydrolases superfamily. Phosphotriesterase family.</text>
</comment>
<evidence type="ECO:0000313" key="6">
    <source>
        <dbReference type="Proteomes" id="UP001164390"/>
    </source>
</evidence>
<dbReference type="RefSeq" id="WP_271632711.1">
    <property type="nucleotide sequence ID" value="NZ_CP094970.1"/>
</dbReference>
<evidence type="ECO:0000256" key="3">
    <source>
        <dbReference type="PIRSR" id="PIRSR601559-52"/>
    </source>
</evidence>
<evidence type="ECO:0000256" key="4">
    <source>
        <dbReference type="PROSITE-ProRule" id="PRU00679"/>
    </source>
</evidence>
<accession>A0AA46TF30</accession>
<evidence type="ECO:0000256" key="1">
    <source>
        <dbReference type="ARBA" id="ARBA00022723"/>
    </source>
</evidence>
<dbReference type="InterPro" id="IPR032466">
    <property type="entry name" value="Metal_Hydrolase"/>
</dbReference>
<feature type="binding site" evidence="3">
    <location>
        <position position="22"/>
    </location>
    <ligand>
        <name>a divalent metal cation</name>
        <dbReference type="ChEBI" id="CHEBI:60240"/>
        <label>1</label>
    </ligand>
</feature>